<protein>
    <submittedName>
        <fullName evidence="5">Transcription factor</fullName>
    </submittedName>
</protein>
<dbReference type="GO" id="GO:0003677">
    <property type="term" value="F:DNA binding"/>
    <property type="evidence" value="ECO:0007669"/>
    <property type="project" value="InterPro"/>
</dbReference>
<evidence type="ECO:0000259" key="4">
    <source>
        <dbReference type="PROSITE" id="PS51299"/>
    </source>
</evidence>
<proteinExistence type="predicted"/>
<dbReference type="AlphaFoldDB" id="A0A9P7B2R3"/>
<dbReference type="InterPro" id="IPR036887">
    <property type="entry name" value="HTH_APSES_sf"/>
</dbReference>
<dbReference type="GO" id="GO:0033309">
    <property type="term" value="C:SBF transcription complex"/>
    <property type="evidence" value="ECO:0007669"/>
    <property type="project" value="TreeGrafter"/>
</dbReference>
<reference evidence="5 6" key="1">
    <citation type="submission" date="2020-11" db="EMBL/GenBank/DDBJ databases">
        <title>Kefir isolates.</title>
        <authorList>
            <person name="Marcisauskas S."/>
            <person name="Kim Y."/>
            <person name="Blasche S."/>
        </authorList>
    </citation>
    <scope>NUCLEOTIDE SEQUENCE [LARGE SCALE GENOMIC DNA]</scope>
    <source>
        <strain evidence="5 6">OG2</strain>
    </source>
</reference>
<name>A0A9P7B2R3_MAUEX</name>
<feature type="domain" description="HTH APSES-type" evidence="4">
    <location>
        <begin position="75"/>
        <end position="131"/>
    </location>
</feature>
<organism evidence="5 6">
    <name type="scientific">Maudiozyma exigua</name>
    <name type="common">Yeast</name>
    <name type="synonym">Kazachstania exigua</name>
    <dbReference type="NCBI Taxonomy" id="34358"/>
    <lineage>
        <taxon>Eukaryota</taxon>
        <taxon>Fungi</taxon>
        <taxon>Dikarya</taxon>
        <taxon>Ascomycota</taxon>
        <taxon>Saccharomycotina</taxon>
        <taxon>Saccharomycetes</taxon>
        <taxon>Saccharomycetales</taxon>
        <taxon>Saccharomycetaceae</taxon>
        <taxon>Maudiozyma</taxon>
    </lineage>
</organism>
<feature type="compositionally biased region" description="Low complexity" evidence="3">
    <location>
        <begin position="9"/>
        <end position="21"/>
    </location>
</feature>
<dbReference type="InterPro" id="IPR051642">
    <property type="entry name" value="SWI6-like"/>
</dbReference>
<dbReference type="SUPFAM" id="SSF54616">
    <property type="entry name" value="DNA-binding domain of Mlu1-box binding protein MBP1"/>
    <property type="match status" value="1"/>
</dbReference>
<dbReference type="Pfam" id="PF04383">
    <property type="entry name" value="KilA-N"/>
    <property type="match status" value="1"/>
</dbReference>
<evidence type="ECO:0000256" key="1">
    <source>
        <dbReference type="ARBA" id="ARBA00022737"/>
    </source>
</evidence>
<sequence>MPFNSMITDSSNGSNNDQNNIMINSQVPTITTTKPDDIHHNNSINNNNIIPNSNINMNTMNQLQPPHPDMRAPIIEIATYADTDVFECYIRGIESHIVMRKVKDDWVNLTQMFKIGNFSKNQRTKILEKES</sequence>
<evidence type="ECO:0000256" key="2">
    <source>
        <dbReference type="ARBA" id="ARBA00023043"/>
    </source>
</evidence>
<evidence type="ECO:0000313" key="5">
    <source>
        <dbReference type="EMBL" id="KAG0656292.1"/>
    </source>
</evidence>
<dbReference type="Gene3D" id="3.10.260.10">
    <property type="entry name" value="Transcription regulator HTH, APSES-type DNA-binding domain"/>
    <property type="match status" value="1"/>
</dbReference>
<dbReference type="Proteomes" id="UP000750334">
    <property type="component" value="Unassembled WGS sequence"/>
</dbReference>
<dbReference type="InterPro" id="IPR018004">
    <property type="entry name" value="KilA/APSES_HTH"/>
</dbReference>
<dbReference type="PANTHER" id="PTHR43828">
    <property type="entry name" value="ASPARAGINASE"/>
    <property type="match status" value="1"/>
</dbReference>
<dbReference type="GO" id="GO:0000981">
    <property type="term" value="F:DNA-binding transcription factor activity, RNA polymerase II-specific"/>
    <property type="evidence" value="ECO:0007669"/>
    <property type="project" value="UniProtKB-ARBA"/>
</dbReference>
<dbReference type="GO" id="GO:0030907">
    <property type="term" value="C:MBF transcription complex"/>
    <property type="evidence" value="ECO:0007669"/>
    <property type="project" value="TreeGrafter"/>
</dbReference>
<keyword evidence="1" id="KW-0677">Repeat</keyword>
<feature type="region of interest" description="Disordered" evidence="3">
    <location>
        <begin position="1"/>
        <end position="21"/>
    </location>
</feature>
<comment type="caution">
    <text evidence="5">The sequence shown here is derived from an EMBL/GenBank/DDBJ whole genome shotgun (WGS) entry which is preliminary data.</text>
</comment>
<keyword evidence="2" id="KW-0040">ANK repeat</keyword>
<dbReference type="InterPro" id="IPR003163">
    <property type="entry name" value="Tscrpt_reg_HTH_APSES-type"/>
</dbReference>
<feature type="non-terminal residue" evidence="5">
    <location>
        <position position="131"/>
    </location>
</feature>
<dbReference type="PROSITE" id="PS51299">
    <property type="entry name" value="HTH_APSES"/>
    <property type="match status" value="1"/>
</dbReference>
<gene>
    <name evidence="5" type="primary">SWI4</name>
    <name evidence="5" type="ORF">C6P45_002745</name>
</gene>
<accession>A0A9P7B2R3</accession>
<dbReference type="OrthoDB" id="6718656at2759"/>
<dbReference type="PANTHER" id="PTHR43828:SF7">
    <property type="entry name" value="REGULATORY PROTEIN SWI4"/>
    <property type="match status" value="1"/>
</dbReference>
<evidence type="ECO:0000256" key="3">
    <source>
        <dbReference type="SAM" id="MobiDB-lite"/>
    </source>
</evidence>
<evidence type="ECO:0000313" key="6">
    <source>
        <dbReference type="Proteomes" id="UP000750334"/>
    </source>
</evidence>
<keyword evidence="6" id="KW-1185">Reference proteome</keyword>
<dbReference type="EMBL" id="PUHR01000265">
    <property type="protein sequence ID" value="KAG0656292.1"/>
    <property type="molecule type" value="Genomic_DNA"/>
</dbReference>